<feature type="region of interest" description="Disordered" evidence="5">
    <location>
        <begin position="108"/>
        <end position="149"/>
    </location>
</feature>
<dbReference type="AlphaFoldDB" id="A0A8B7P838"/>
<keyword evidence="3" id="KW-0539">Nucleus</keyword>
<dbReference type="RefSeq" id="XP_018022218.1">
    <property type="nucleotide sequence ID" value="XM_018166729.1"/>
</dbReference>
<dbReference type="SUPFAM" id="SSF54928">
    <property type="entry name" value="RNA-binding domain, RBD"/>
    <property type="match status" value="1"/>
</dbReference>
<feature type="compositionally biased region" description="Basic and acidic residues" evidence="5">
    <location>
        <begin position="334"/>
        <end position="347"/>
    </location>
</feature>
<organism evidence="7 8">
    <name type="scientific">Hyalella azteca</name>
    <name type="common">Amphipod</name>
    <dbReference type="NCBI Taxonomy" id="294128"/>
    <lineage>
        <taxon>Eukaryota</taxon>
        <taxon>Metazoa</taxon>
        <taxon>Ecdysozoa</taxon>
        <taxon>Arthropoda</taxon>
        <taxon>Crustacea</taxon>
        <taxon>Multicrustacea</taxon>
        <taxon>Malacostraca</taxon>
        <taxon>Eumalacostraca</taxon>
        <taxon>Peracarida</taxon>
        <taxon>Amphipoda</taxon>
        <taxon>Senticaudata</taxon>
        <taxon>Talitrida</taxon>
        <taxon>Talitroidea</taxon>
        <taxon>Hyalellidae</taxon>
        <taxon>Hyalella</taxon>
    </lineage>
</organism>
<feature type="compositionally biased region" description="Polar residues" evidence="5">
    <location>
        <begin position="314"/>
        <end position="324"/>
    </location>
</feature>
<name>A0A8B7P838_HYAAZ</name>
<dbReference type="InterPro" id="IPR052285">
    <property type="entry name" value="NEXT_complex_subunit"/>
</dbReference>
<dbReference type="GeneID" id="108678347"/>
<evidence type="ECO:0000256" key="3">
    <source>
        <dbReference type="ARBA" id="ARBA00023242"/>
    </source>
</evidence>
<accession>A0A8B7P838</accession>
<dbReference type="PANTHER" id="PTHR13798">
    <property type="entry name" value="RNA BINDING MOTIF RBM PROTEIN -RELATED"/>
    <property type="match status" value="1"/>
</dbReference>
<evidence type="ECO:0000313" key="8">
    <source>
        <dbReference type="RefSeq" id="XP_018022218.1"/>
    </source>
</evidence>
<keyword evidence="7" id="KW-1185">Reference proteome</keyword>
<comment type="subcellular location">
    <subcellularLocation>
        <location evidence="1">Nucleus</location>
        <location evidence="1">Nucleoplasm</location>
    </subcellularLocation>
</comment>
<protein>
    <submittedName>
        <fullName evidence="8">RNA-binding protein 7</fullName>
    </submittedName>
</protein>
<evidence type="ECO:0000256" key="1">
    <source>
        <dbReference type="ARBA" id="ARBA00004642"/>
    </source>
</evidence>
<evidence type="ECO:0000256" key="4">
    <source>
        <dbReference type="PROSITE-ProRule" id="PRU00176"/>
    </source>
</evidence>
<evidence type="ECO:0000256" key="5">
    <source>
        <dbReference type="SAM" id="MobiDB-lite"/>
    </source>
</evidence>
<feature type="compositionally biased region" description="Basic and acidic residues" evidence="5">
    <location>
        <begin position="113"/>
        <end position="142"/>
    </location>
</feature>
<dbReference type="GO" id="GO:0000381">
    <property type="term" value="P:regulation of alternative mRNA splicing, via spliceosome"/>
    <property type="evidence" value="ECO:0007669"/>
    <property type="project" value="TreeGrafter"/>
</dbReference>
<feature type="region of interest" description="Disordered" evidence="5">
    <location>
        <begin position="310"/>
        <end position="355"/>
    </location>
</feature>
<dbReference type="InterPro" id="IPR000504">
    <property type="entry name" value="RRM_dom"/>
</dbReference>
<reference evidence="8" key="1">
    <citation type="submission" date="2025-08" db="UniProtKB">
        <authorList>
            <consortium name="RefSeq"/>
        </authorList>
    </citation>
    <scope>IDENTIFICATION</scope>
    <source>
        <tissue evidence="8">Whole organism</tissue>
    </source>
</reference>
<gene>
    <name evidence="8" type="primary">LOC108678347</name>
</gene>
<dbReference type="Proteomes" id="UP000694843">
    <property type="component" value="Unplaced"/>
</dbReference>
<dbReference type="Gene3D" id="3.30.70.330">
    <property type="match status" value="1"/>
</dbReference>
<dbReference type="PANTHER" id="PTHR13798:SF11">
    <property type="entry name" value="RNA-BINDING PROTEIN 7-RELATED"/>
    <property type="match status" value="1"/>
</dbReference>
<dbReference type="InterPro" id="IPR035979">
    <property type="entry name" value="RBD_domain_sf"/>
</dbReference>
<dbReference type="Pfam" id="PF00076">
    <property type="entry name" value="RRM_1"/>
    <property type="match status" value="1"/>
</dbReference>
<sequence length="355" mass="40099">MGDEQERTMYVGNLHDDVTDSLLYELFLQAGPLQSINRVKDRETGRLKNFAFVIFTHAVSVPYAIHLTNGIKLLGRPLKTQRRNNVDLPHYLSVGVHCIENESDIQRTLNGDENPRAEDYSKGRDSSYVRKSRHDGSFKPKPLDPNQTWKNTIDYNLQQQQAQQQTNHYMNNASLTGNASHLLPDRQQRNVNSRPSSQSFSGGSPARSASHYHQMNDNILGQMSGSGDLRNKLGGNNYRSTRDDRGAAYSNQSAGGYAGGYNGPNRSSSLYHTHYGSTSFVNTYSAQDNSRKGYSGSDYNSGYGSGRYYDSYDRNNGNRNTNEGMQHRLGRSPNEAHHRSRSYDSKDYNSWNRRT</sequence>
<dbReference type="InterPro" id="IPR012677">
    <property type="entry name" value="Nucleotide-bd_a/b_plait_sf"/>
</dbReference>
<evidence type="ECO:0000256" key="2">
    <source>
        <dbReference type="ARBA" id="ARBA00022884"/>
    </source>
</evidence>
<dbReference type="OrthoDB" id="407442at2759"/>
<keyword evidence="2 4" id="KW-0694">RNA-binding</keyword>
<evidence type="ECO:0000259" key="6">
    <source>
        <dbReference type="PROSITE" id="PS50102"/>
    </source>
</evidence>
<dbReference type="SMART" id="SM00360">
    <property type="entry name" value="RRM"/>
    <property type="match status" value="1"/>
</dbReference>
<feature type="region of interest" description="Disordered" evidence="5">
    <location>
        <begin position="189"/>
        <end position="251"/>
    </location>
</feature>
<feature type="domain" description="RRM" evidence="6">
    <location>
        <begin position="7"/>
        <end position="85"/>
    </location>
</feature>
<dbReference type="KEGG" id="hazt:108678347"/>
<proteinExistence type="predicted"/>
<feature type="compositionally biased region" description="Low complexity" evidence="5">
    <location>
        <begin position="193"/>
        <end position="208"/>
    </location>
</feature>
<dbReference type="GO" id="GO:0003727">
    <property type="term" value="F:single-stranded RNA binding"/>
    <property type="evidence" value="ECO:0007669"/>
    <property type="project" value="TreeGrafter"/>
</dbReference>
<dbReference type="PROSITE" id="PS50102">
    <property type="entry name" value="RRM"/>
    <property type="match status" value="1"/>
</dbReference>
<feature type="compositionally biased region" description="Polar residues" evidence="5">
    <location>
        <begin position="211"/>
        <end position="225"/>
    </location>
</feature>
<evidence type="ECO:0000313" key="7">
    <source>
        <dbReference type="Proteomes" id="UP000694843"/>
    </source>
</evidence>
<dbReference type="GO" id="GO:0005654">
    <property type="term" value="C:nucleoplasm"/>
    <property type="evidence" value="ECO:0007669"/>
    <property type="project" value="UniProtKB-SubCell"/>
</dbReference>